<feature type="domain" description="Zeta toxin" evidence="7">
    <location>
        <begin position="28"/>
        <end position="214"/>
    </location>
</feature>
<evidence type="ECO:0000256" key="3">
    <source>
        <dbReference type="ARBA" id="ARBA00022741"/>
    </source>
</evidence>
<keyword evidence="4" id="KW-0067">ATP-binding</keyword>
<reference evidence="8" key="2">
    <citation type="submission" date="2023-01" db="EMBL/GenBank/DDBJ databases">
        <authorList>
            <person name="Sun Q."/>
            <person name="Evtushenko L."/>
        </authorList>
    </citation>
    <scope>NUCLEOTIDE SEQUENCE</scope>
    <source>
        <strain evidence="8">VKM Ac-1447</strain>
    </source>
</reference>
<evidence type="ECO:0000256" key="2">
    <source>
        <dbReference type="ARBA" id="ARBA00011963"/>
    </source>
</evidence>
<organism evidence="8 9">
    <name type="scientific">Microbacterium imperiale</name>
    <dbReference type="NCBI Taxonomy" id="33884"/>
    <lineage>
        <taxon>Bacteria</taxon>
        <taxon>Bacillati</taxon>
        <taxon>Actinomycetota</taxon>
        <taxon>Actinomycetes</taxon>
        <taxon>Micrococcales</taxon>
        <taxon>Microbacteriaceae</taxon>
        <taxon>Microbacterium</taxon>
    </lineage>
</organism>
<keyword evidence="9" id="KW-1185">Reference proteome</keyword>
<dbReference type="EMBL" id="BSEO01000014">
    <property type="protein sequence ID" value="GLJ80827.1"/>
    <property type="molecule type" value="Genomic_DNA"/>
</dbReference>
<dbReference type="AlphaFoldDB" id="A0A9W6HI98"/>
<reference evidence="8" key="1">
    <citation type="journal article" date="2014" name="Int. J. Syst. Evol. Microbiol.">
        <title>Complete genome sequence of Corynebacterium casei LMG S-19264T (=DSM 44701T), isolated from a smear-ripened cheese.</title>
        <authorList>
            <consortium name="US DOE Joint Genome Institute (JGI-PGF)"/>
            <person name="Walter F."/>
            <person name="Albersmeier A."/>
            <person name="Kalinowski J."/>
            <person name="Ruckert C."/>
        </authorList>
    </citation>
    <scope>NUCLEOTIDE SEQUENCE</scope>
    <source>
        <strain evidence="8">VKM Ac-1447</strain>
    </source>
</reference>
<evidence type="ECO:0000256" key="6">
    <source>
        <dbReference type="ARBA" id="ARBA00048178"/>
    </source>
</evidence>
<evidence type="ECO:0000259" key="7">
    <source>
        <dbReference type="Pfam" id="PF06414"/>
    </source>
</evidence>
<protein>
    <recommendedName>
        <fullName evidence="5">UDP-N-acetylglucosamine kinase</fullName>
        <ecNumber evidence="2">2.7.1.176</ecNumber>
    </recommendedName>
    <alternativeName>
        <fullName evidence="5">UDP-N-acetylglucosamine kinase</fullName>
    </alternativeName>
</protein>
<dbReference type="GO" id="GO:0005524">
    <property type="term" value="F:ATP binding"/>
    <property type="evidence" value="ECO:0007669"/>
    <property type="project" value="UniProtKB-KW"/>
</dbReference>
<dbReference type="InterPro" id="IPR010488">
    <property type="entry name" value="Zeta_toxin_domain"/>
</dbReference>
<evidence type="ECO:0000256" key="5">
    <source>
        <dbReference type="ARBA" id="ARBA00032897"/>
    </source>
</evidence>
<evidence type="ECO:0000313" key="9">
    <source>
        <dbReference type="Proteomes" id="UP001142317"/>
    </source>
</evidence>
<keyword evidence="3" id="KW-0547">Nucleotide-binding</keyword>
<gene>
    <name evidence="8" type="ORF">GCM10017586_25100</name>
</gene>
<evidence type="ECO:0000256" key="1">
    <source>
        <dbReference type="ARBA" id="ARBA00009104"/>
    </source>
</evidence>
<dbReference type="InterPro" id="IPR027417">
    <property type="entry name" value="P-loop_NTPase"/>
</dbReference>
<accession>A0A9W6HI98</accession>
<evidence type="ECO:0000256" key="4">
    <source>
        <dbReference type="ARBA" id="ARBA00022840"/>
    </source>
</evidence>
<name>A0A9W6HI98_9MICO</name>
<dbReference type="GO" id="GO:0016301">
    <property type="term" value="F:kinase activity"/>
    <property type="evidence" value="ECO:0007669"/>
    <property type="project" value="InterPro"/>
</dbReference>
<dbReference type="Gene3D" id="3.40.50.300">
    <property type="entry name" value="P-loop containing nucleotide triphosphate hydrolases"/>
    <property type="match status" value="1"/>
</dbReference>
<evidence type="ECO:0000313" key="8">
    <source>
        <dbReference type="EMBL" id="GLJ80827.1"/>
    </source>
</evidence>
<comment type="caution">
    <text evidence="8">The sequence shown here is derived from an EMBL/GenBank/DDBJ whole genome shotgun (WGS) entry which is preliminary data.</text>
</comment>
<comment type="similarity">
    <text evidence="1">Belongs to the zeta toxin family.</text>
</comment>
<comment type="catalytic activity">
    <reaction evidence="6">
        <text>UDP-N-acetyl-alpha-D-glucosamine + ATP = UDP-N-acetyl-alpha-D-glucosamine 3'-phosphate + ADP + H(+)</text>
        <dbReference type="Rhea" id="RHEA:32671"/>
        <dbReference type="ChEBI" id="CHEBI:15378"/>
        <dbReference type="ChEBI" id="CHEBI:30616"/>
        <dbReference type="ChEBI" id="CHEBI:57705"/>
        <dbReference type="ChEBI" id="CHEBI:64353"/>
        <dbReference type="ChEBI" id="CHEBI:456216"/>
        <dbReference type="EC" id="2.7.1.176"/>
    </reaction>
</comment>
<proteinExistence type="inferred from homology"/>
<sequence length="338" mass="36431">MTSWELEPSERDAILARDVLPLVFQSSTHAEESPSLTLLAGQPGTARQRAIRTLIVEHGQAPAVVGADDLRAFHPRFAALSVASAPESLDAVTRATAAWMRDCIRYARENQRSLLLEGAFQNPTAAVGTAARFAAAGFQTRVAIVASRRAESLLSVASLYLSNVRAGNLARLVSREAHDRAFEATRDLAVEAEGSSAVDQLTVIGRNGDVVFDARRADGDEVFRGAAAALEGAQSARLSRFDATQWLSELHHATDFAMTRRDLPRAVTELLVELHDVALREVIPELYAPSDGKFISAIEQKTVARLGDLQRSQPLEEVVDLAAPVVVPVGPERGGVSR</sequence>
<dbReference type="EC" id="2.7.1.176" evidence="2"/>
<dbReference type="Pfam" id="PF06414">
    <property type="entry name" value="Zeta_toxin"/>
    <property type="match status" value="1"/>
</dbReference>
<dbReference type="RefSeq" id="WP_210007014.1">
    <property type="nucleotide sequence ID" value="NZ_BSEO01000014.1"/>
</dbReference>
<dbReference type="Proteomes" id="UP001142317">
    <property type="component" value="Unassembled WGS sequence"/>
</dbReference>